<dbReference type="PANTHER" id="PTHR45713:SF6">
    <property type="entry name" value="F5_8 TYPE C DOMAIN-CONTAINING PROTEIN"/>
    <property type="match status" value="1"/>
</dbReference>
<feature type="non-terminal residue" evidence="10">
    <location>
        <position position="1"/>
    </location>
</feature>
<dbReference type="AlphaFoldDB" id="A0A8J4GT89"/>
<evidence type="ECO:0000256" key="7">
    <source>
        <dbReference type="ARBA" id="ARBA00023157"/>
    </source>
</evidence>
<dbReference type="SUPFAM" id="SSF49785">
    <property type="entry name" value="Galactose-binding domain-like"/>
    <property type="match status" value="2"/>
</dbReference>
<keyword evidence="4" id="KW-0479">Metal-binding</keyword>
<dbReference type="GO" id="GO:0010185">
    <property type="term" value="P:regulation of cellular defense response"/>
    <property type="evidence" value="ECO:0007669"/>
    <property type="project" value="UniProtKB-ARBA"/>
</dbReference>
<name>A0A8J4GT89_9CHLO</name>
<reference evidence="10" key="1">
    <citation type="journal article" date="2021" name="Proc. Natl. Acad. Sci. U.S.A.">
        <title>Three genomes in the algal genus Volvox reveal the fate of a haploid sex-determining region after a transition to homothallism.</title>
        <authorList>
            <person name="Yamamoto K."/>
            <person name="Hamaji T."/>
            <person name="Kawai-Toyooka H."/>
            <person name="Matsuzaki R."/>
            <person name="Takahashi F."/>
            <person name="Nishimura Y."/>
            <person name="Kawachi M."/>
            <person name="Noguchi H."/>
            <person name="Minakuchi Y."/>
            <person name="Umen J.G."/>
            <person name="Toyoda A."/>
            <person name="Nozaki H."/>
        </authorList>
    </citation>
    <scope>NUCLEOTIDE SEQUENCE</scope>
    <source>
        <strain evidence="10">NIES-3785</strain>
    </source>
</reference>
<dbReference type="Gene3D" id="2.60.120.260">
    <property type="entry name" value="Galactose-binding domain-like"/>
    <property type="match status" value="2"/>
</dbReference>
<dbReference type="GO" id="GO:0042806">
    <property type="term" value="F:fucose binding"/>
    <property type="evidence" value="ECO:0007669"/>
    <property type="project" value="UniProtKB-ARBA"/>
</dbReference>
<comment type="caution">
    <text evidence="10">The sequence shown here is derived from an EMBL/GenBank/DDBJ whole genome shotgun (WGS) entry which is preliminary data.</text>
</comment>
<feature type="non-terminal residue" evidence="10">
    <location>
        <position position="412"/>
    </location>
</feature>
<dbReference type="EMBL" id="BNCQ01000057">
    <property type="protein sequence ID" value="GIM14554.1"/>
    <property type="molecule type" value="Genomic_DNA"/>
</dbReference>
<dbReference type="PANTHER" id="PTHR45713">
    <property type="entry name" value="FTP DOMAIN-CONTAINING PROTEIN"/>
    <property type="match status" value="1"/>
</dbReference>
<feature type="transmembrane region" description="Helical" evidence="8">
    <location>
        <begin position="34"/>
        <end position="54"/>
    </location>
</feature>
<keyword evidence="8" id="KW-1133">Transmembrane helix</keyword>
<feature type="domain" description="Fucolectin tachylectin-4 pentraxin-1" evidence="9">
    <location>
        <begin position="61"/>
        <end position="217"/>
    </location>
</feature>
<keyword evidence="5" id="KW-0430">Lectin</keyword>
<dbReference type="Pfam" id="PF22633">
    <property type="entry name" value="F5_F8_type_C_2"/>
    <property type="match status" value="2"/>
</dbReference>
<proteinExistence type="inferred from homology"/>
<gene>
    <name evidence="10" type="ORF">Vretimale_17461</name>
</gene>
<evidence type="ECO:0000313" key="11">
    <source>
        <dbReference type="Proteomes" id="UP000722791"/>
    </source>
</evidence>
<protein>
    <recommendedName>
        <fullName evidence="9">Fucolectin tachylectin-4 pentraxin-1 domain-containing protein</fullName>
    </recommendedName>
</protein>
<feature type="domain" description="Fucolectin tachylectin-4 pentraxin-1" evidence="9">
    <location>
        <begin position="247"/>
        <end position="402"/>
    </location>
</feature>
<comment type="subunit">
    <text evidence="3">Homotrimer.</text>
</comment>
<keyword evidence="6" id="KW-0106">Calcium</keyword>
<evidence type="ECO:0000256" key="5">
    <source>
        <dbReference type="ARBA" id="ARBA00022734"/>
    </source>
</evidence>
<dbReference type="GO" id="GO:0001868">
    <property type="term" value="P:regulation of complement activation, lectin pathway"/>
    <property type="evidence" value="ECO:0007669"/>
    <property type="project" value="UniProtKB-ARBA"/>
</dbReference>
<dbReference type="InterPro" id="IPR051941">
    <property type="entry name" value="BG_Antigen-Binding_Lectin"/>
</dbReference>
<sequence>DMEGSRRSHQLRFAIQHVCQRTTTSGRLSNASRVILLIGVLTSTIGLALAQGGGAQQKYNISNLALRRPAYSSSVYPVGSINQAVDGVTYSTTSTNPNFFHSNNNDYNPWFSVDLGNISYITHVVIWNRCDCCDYRMKNAELRIGNVSIPGGSSLSNVRSNPLVWTQTSDMGKCEARPIFFDPPKVGRWVTLTNNNPSTSEPHLQLTEFQVFGFPVVNMTEPATTFALFKEVESNTSNGGVAQKNNISNLALGRPAYSSSVHLWPGAASPGKAVDGVTYYTNIDTNNPQIFASNGSDNYPWFSVDLGNLSYITQVVIWNRLDCCENEKNLELRIGNVSIPGGSNISSLSSNPLVWTRNTTIGRAQASPIFFNPPIVGRWVTLAMNMSAPYLQLTEFQVFGVPFVPPPPPPPP</sequence>
<evidence type="ECO:0000256" key="3">
    <source>
        <dbReference type="ARBA" id="ARBA00011233"/>
    </source>
</evidence>
<dbReference type="InterPro" id="IPR008979">
    <property type="entry name" value="Galactose-bd-like_sf"/>
</dbReference>
<keyword evidence="8" id="KW-0812">Transmembrane</keyword>
<evidence type="ECO:0000256" key="2">
    <source>
        <dbReference type="ARBA" id="ARBA00010147"/>
    </source>
</evidence>
<evidence type="ECO:0000256" key="6">
    <source>
        <dbReference type="ARBA" id="ARBA00022837"/>
    </source>
</evidence>
<dbReference type="GO" id="GO:0046872">
    <property type="term" value="F:metal ion binding"/>
    <property type="evidence" value="ECO:0007669"/>
    <property type="project" value="UniProtKB-KW"/>
</dbReference>
<comment type="function">
    <text evidence="1">Acts as a defensive agent. Recognizes blood group fucosylated oligosaccharides including A, B, H and Lewis B-type antigens. Does not recognize Lewis A antigen and has low affinity for monovalent haptens.</text>
</comment>
<evidence type="ECO:0000259" key="9">
    <source>
        <dbReference type="SMART" id="SM00607"/>
    </source>
</evidence>
<accession>A0A8J4GT89</accession>
<evidence type="ECO:0000313" key="10">
    <source>
        <dbReference type="EMBL" id="GIM14554.1"/>
    </source>
</evidence>
<evidence type="ECO:0000256" key="4">
    <source>
        <dbReference type="ARBA" id="ARBA00022723"/>
    </source>
</evidence>
<dbReference type="InterPro" id="IPR006585">
    <property type="entry name" value="FTP1"/>
</dbReference>
<dbReference type="SMART" id="SM00607">
    <property type="entry name" value="FTP"/>
    <property type="match status" value="2"/>
</dbReference>
<evidence type="ECO:0000256" key="8">
    <source>
        <dbReference type="SAM" id="Phobius"/>
    </source>
</evidence>
<dbReference type="Proteomes" id="UP000722791">
    <property type="component" value="Unassembled WGS sequence"/>
</dbReference>
<evidence type="ECO:0000256" key="1">
    <source>
        <dbReference type="ARBA" id="ARBA00002219"/>
    </source>
</evidence>
<comment type="similarity">
    <text evidence="2">Belongs to the fucolectin family.</text>
</comment>
<keyword evidence="8" id="KW-0472">Membrane</keyword>
<keyword evidence="7" id="KW-1015">Disulfide bond</keyword>
<organism evidence="10 11">
    <name type="scientific">Volvox reticuliferus</name>
    <dbReference type="NCBI Taxonomy" id="1737510"/>
    <lineage>
        <taxon>Eukaryota</taxon>
        <taxon>Viridiplantae</taxon>
        <taxon>Chlorophyta</taxon>
        <taxon>core chlorophytes</taxon>
        <taxon>Chlorophyceae</taxon>
        <taxon>CS clade</taxon>
        <taxon>Chlamydomonadales</taxon>
        <taxon>Volvocaceae</taxon>
        <taxon>Volvox</taxon>
    </lineage>
</organism>